<feature type="region of interest" description="Disordered" evidence="1">
    <location>
        <begin position="57"/>
        <end position="78"/>
    </location>
</feature>
<sequence>MPCLGISSHFPTFWGVSAAINQVCVWSAFIPGEAPSIKDCRRDVYLIVAEEEEEVVRKENEKRQRKEDEKKVEEVIKK</sequence>
<dbReference type="AlphaFoldDB" id="A0A5B7I493"/>
<comment type="caution">
    <text evidence="2">The sequence shown here is derived from an EMBL/GenBank/DDBJ whole genome shotgun (WGS) entry which is preliminary data.</text>
</comment>
<name>A0A5B7I493_PORTR</name>
<evidence type="ECO:0000313" key="2">
    <source>
        <dbReference type="EMBL" id="MPC80211.1"/>
    </source>
</evidence>
<gene>
    <name evidence="2" type="ORF">E2C01_074783</name>
</gene>
<reference evidence="2 3" key="1">
    <citation type="submission" date="2019-05" db="EMBL/GenBank/DDBJ databases">
        <title>Another draft genome of Portunus trituberculatus and its Hox gene families provides insights of decapod evolution.</title>
        <authorList>
            <person name="Jeong J.-H."/>
            <person name="Song I."/>
            <person name="Kim S."/>
            <person name="Choi T."/>
            <person name="Kim D."/>
            <person name="Ryu S."/>
            <person name="Kim W."/>
        </authorList>
    </citation>
    <scope>NUCLEOTIDE SEQUENCE [LARGE SCALE GENOMIC DNA]</scope>
    <source>
        <tissue evidence="2">Muscle</tissue>
    </source>
</reference>
<keyword evidence="3" id="KW-1185">Reference proteome</keyword>
<evidence type="ECO:0000313" key="3">
    <source>
        <dbReference type="Proteomes" id="UP000324222"/>
    </source>
</evidence>
<proteinExistence type="predicted"/>
<dbReference type="EMBL" id="VSRR010053376">
    <property type="protein sequence ID" value="MPC80211.1"/>
    <property type="molecule type" value="Genomic_DNA"/>
</dbReference>
<dbReference type="Proteomes" id="UP000324222">
    <property type="component" value="Unassembled WGS sequence"/>
</dbReference>
<evidence type="ECO:0000256" key="1">
    <source>
        <dbReference type="SAM" id="MobiDB-lite"/>
    </source>
</evidence>
<organism evidence="2 3">
    <name type="scientific">Portunus trituberculatus</name>
    <name type="common">Swimming crab</name>
    <name type="synonym">Neptunus trituberculatus</name>
    <dbReference type="NCBI Taxonomy" id="210409"/>
    <lineage>
        <taxon>Eukaryota</taxon>
        <taxon>Metazoa</taxon>
        <taxon>Ecdysozoa</taxon>
        <taxon>Arthropoda</taxon>
        <taxon>Crustacea</taxon>
        <taxon>Multicrustacea</taxon>
        <taxon>Malacostraca</taxon>
        <taxon>Eumalacostraca</taxon>
        <taxon>Eucarida</taxon>
        <taxon>Decapoda</taxon>
        <taxon>Pleocyemata</taxon>
        <taxon>Brachyura</taxon>
        <taxon>Eubrachyura</taxon>
        <taxon>Portunoidea</taxon>
        <taxon>Portunidae</taxon>
        <taxon>Portuninae</taxon>
        <taxon>Portunus</taxon>
    </lineage>
</organism>
<accession>A0A5B7I493</accession>
<protein>
    <submittedName>
        <fullName evidence="2">Uncharacterized protein</fullName>
    </submittedName>
</protein>